<sequence length="536" mass="60049">MSSDANAADGGMTSCLNLMRRMPPREVETDVYNLTRLVPSIADDLYQRVDQPLQVAVDPANGRKYLLCDYNRDGDSYRSPWTNQYDPPATEGEGFYPSETLRELEVQANEIFDSYRELYYQGGISSVYMWDLEPGFAACFLVKKDVLDQRFVEKGSWNSIHVIEVQEGSDVLDKGVKKATYRLTTSVLLSMKVNRPELGDLSLDGTLTRQAERTMEFEDQFAHVSNMGRMVEDMEIDMRSSLDGLYISKTREVINGMRKLQQGPAMANPFVGELTGAEFFAHGNGTGFCAGPRAPEDTNPSRQDGDDIKDSGVLFLHGPQDAGQTSLLLQFGFSQVKAGKNVVLIMRGNAGSSQQSAASEIVPISACSKCKLPIQTGENNSVWSNIHIKYLRSNAELQHFLCSIHLVDKETSVLLVDGFESFFMEQSHMGNVYQTLAFMLEAQTFMKTATGYGAVVVTGTTDSLLLRDRRRLRRWCRFLEIVPDVEEPDVFILREEVENAADVGEYSGMQVMFEFTAQTDDSTGIFQLLHVQQRPR</sequence>
<dbReference type="GO" id="GO:0051016">
    <property type="term" value="P:barbed-end actin filament capping"/>
    <property type="evidence" value="ECO:0007669"/>
    <property type="project" value="InterPro"/>
</dbReference>
<dbReference type="FunFam" id="1.20.58.570:FF:000001">
    <property type="entry name" value="F-actin-capping protein subunit beta"/>
    <property type="match status" value="1"/>
</dbReference>
<reference evidence="7" key="1">
    <citation type="submission" date="2023-08" db="EMBL/GenBank/DDBJ databases">
        <title>Reference Genome Resource for the Citrus Pathogen Phytophthora citrophthora.</title>
        <authorList>
            <person name="Moller H."/>
            <person name="Coetzee B."/>
            <person name="Rose L.J."/>
            <person name="Van Niekerk J.M."/>
        </authorList>
    </citation>
    <scope>NUCLEOTIDE SEQUENCE</scope>
    <source>
        <strain evidence="7">STE-U-9442</strain>
    </source>
</reference>
<comment type="caution">
    <text evidence="7">The sequence shown here is derived from an EMBL/GenBank/DDBJ whole genome shotgun (WGS) entry which is preliminary data.</text>
</comment>
<organism evidence="7 8">
    <name type="scientific">Phytophthora citrophthora</name>
    <dbReference type="NCBI Taxonomy" id="4793"/>
    <lineage>
        <taxon>Eukaryota</taxon>
        <taxon>Sar</taxon>
        <taxon>Stramenopiles</taxon>
        <taxon>Oomycota</taxon>
        <taxon>Peronosporomycetes</taxon>
        <taxon>Peronosporales</taxon>
        <taxon>Peronosporaceae</taxon>
        <taxon>Phytophthora</taxon>
    </lineage>
</organism>
<dbReference type="Proteomes" id="UP001259832">
    <property type="component" value="Unassembled WGS sequence"/>
</dbReference>
<dbReference type="InterPro" id="IPR043175">
    <property type="entry name" value="CAPZB_N"/>
</dbReference>
<dbReference type="InterPro" id="IPR037282">
    <property type="entry name" value="CapZ_alpha/beta"/>
</dbReference>
<keyword evidence="5" id="KW-0009">Actin-binding</keyword>
<dbReference type="AlphaFoldDB" id="A0AAD9GQ33"/>
<protein>
    <submittedName>
        <fullName evidence="7">F-actin-capping protein subunit beta</fullName>
    </submittedName>
</protein>
<keyword evidence="3" id="KW-0117">Actin capping</keyword>
<dbReference type="FunFam" id="3.90.1150.210:FF:000006">
    <property type="entry name" value="F-actin-capping protein subunit beta"/>
    <property type="match status" value="1"/>
</dbReference>
<evidence type="ECO:0000256" key="3">
    <source>
        <dbReference type="ARBA" id="ARBA00022467"/>
    </source>
</evidence>
<proteinExistence type="inferred from homology"/>
<keyword evidence="8" id="KW-1185">Reference proteome</keyword>
<evidence type="ECO:0000313" key="7">
    <source>
        <dbReference type="EMBL" id="KAK1942929.1"/>
    </source>
</evidence>
<evidence type="ECO:0000256" key="2">
    <source>
        <dbReference type="ARBA" id="ARBA00006039"/>
    </source>
</evidence>
<dbReference type="InterPro" id="IPR001698">
    <property type="entry name" value="CAPZB"/>
</dbReference>
<dbReference type="Gene3D" id="3.40.50.300">
    <property type="entry name" value="P-loop containing nucleotide triphosphate hydrolases"/>
    <property type="match status" value="1"/>
</dbReference>
<comment type="subcellular location">
    <subcellularLocation>
        <location evidence="1">Cytoplasm</location>
        <location evidence="1">Cytoskeleton</location>
    </subcellularLocation>
</comment>
<dbReference type="GO" id="GO:0051015">
    <property type="term" value="F:actin filament binding"/>
    <property type="evidence" value="ECO:0007669"/>
    <property type="project" value="TreeGrafter"/>
</dbReference>
<dbReference type="GO" id="GO:0005737">
    <property type="term" value="C:cytoplasm"/>
    <property type="evidence" value="ECO:0007669"/>
    <property type="project" value="InterPro"/>
</dbReference>
<dbReference type="InterPro" id="IPR027417">
    <property type="entry name" value="P-loop_NTPase"/>
</dbReference>
<dbReference type="PROSITE" id="PS00231">
    <property type="entry name" value="F_ACTIN_CAPPING_BETA"/>
    <property type="match status" value="1"/>
</dbReference>
<dbReference type="InterPro" id="IPR042276">
    <property type="entry name" value="CapZ_alpha/beta_2"/>
</dbReference>
<dbReference type="GO" id="GO:0008290">
    <property type="term" value="C:F-actin capping protein complex"/>
    <property type="evidence" value="ECO:0007669"/>
    <property type="project" value="InterPro"/>
</dbReference>
<dbReference type="SUPFAM" id="SSF90096">
    <property type="entry name" value="Subunits of heterodimeric actin filament capping protein Capz"/>
    <property type="match status" value="1"/>
</dbReference>
<evidence type="ECO:0000256" key="6">
    <source>
        <dbReference type="ARBA" id="ARBA00023212"/>
    </source>
</evidence>
<dbReference type="Pfam" id="PF01115">
    <property type="entry name" value="F_actin_cap_B"/>
    <property type="match status" value="1"/>
</dbReference>
<keyword evidence="6" id="KW-0206">Cytoskeleton</keyword>
<evidence type="ECO:0000256" key="5">
    <source>
        <dbReference type="ARBA" id="ARBA00023203"/>
    </source>
</evidence>
<dbReference type="EMBL" id="JASMQC010000008">
    <property type="protein sequence ID" value="KAK1942929.1"/>
    <property type="molecule type" value="Genomic_DNA"/>
</dbReference>
<dbReference type="Gene3D" id="3.90.1150.210">
    <property type="entry name" value="F-actin capping protein, beta subunit"/>
    <property type="match status" value="1"/>
</dbReference>
<dbReference type="Gene3D" id="1.20.58.570">
    <property type="match status" value="1"/>
</dbReference>
<dbReference type="GO" id="GO:0030036">
    <property type="term" value="P:actin cytoskeleton organization"/>
    <property type="evidence" value="ECO:0007669"/>
    <property type="project" value="InterPro"/>
</dbReference>
<dbReference type="GO" id="GO:0000902">
    <property type="term" value="P:cell morphogenesis"/>
    <property type="evidence" value="ECO:0007669"/>
    <property type="project" value="TreeGrafter"/>
</dbReference>
<dbReference type="InterPro" id="IPR019771">
    <property type="entry name" value="F-actin_capping_bsu_CS"/>
</dbReference>
<accession>A0AAD9GQ33</accession>
<name>A0AAD9GQ33_9STRA</name>
<dbReference type="PANTHER" id="PTHR10619">
    <property type="entry name" value="F-ACTIN-CAPPING PROTEIN SUBUNIT BETA"/>
    <property type="match status" value="1"/>
</dbReference>
<keyword evidence="4" id="KW-0963">Cytoplasm</keyword>
<gene>
    <name evidence="7" type="ORF">P3T76_005566</name>
</gene>
<dbReference type="PANTHER" id="PTHR10619:SF0">
    <property type="entry name" value="F-ACTIN-CAPPING PROTEIN SUBUNIT BETA ISOFORMS 1 AND 2"/>
    <property type="match status" value="1"/>
</dbReference>
<evidence type="ECO:0000313" key="8">
    <source>
        <dbReference type="Proteomes" id="UP001259832"/>
    </source>
</evidence>
<evidence type="ECO:0000256" key="4">
    <source>
        <dbReference type="ARBA" id="ARBA00022490"/>
    </source>
</evidence>
<comment type="similarity">
    <text evidence="2">Belongs to the F-actin-capping protein beta subunit family.</text>
</comment>
<dbReference type="PRINTS" id="PR00192">
    <property type="entry name" value="FACTINCAPB"/>
</dbReference>
<evidence type="ECO:0000256" key="1">
    <source>
        <dbReference type="ARBA" id="ARBA00004245"/>
    </source>
</evidence>